<reference evidence="8 9" key="1">
    <citation type="submission" date="2021-01" db="EMBL/GenBank/DDBJ databases">
        <title>Genomic Encyclopedia of Type Strains, Phase IV (KMG-IV): sequencing the most valuable type-strain genomes for metagenomic binning, comparative biology and taxonomic classification.</title>
        <authorList>
            <person name="Goeker M."/>
        </authorList>
    </citation>
    <scope>NUCLEOTIDE SEQUENCE [LARGE SCALE GENOMIC DNA]</scope>
    <source>
        <strain evidence="8 9">DSM 25890</strain>
    </source>
</reference>
<organism evidence="8 9">
    <name type="scientific">Alkaliphilus hydrothermalis</name>
    <dbReference type="NCBI Taxonomy" id="1482730"/>
    <lineage>
        <taxon>Bacteria</taxon>
        <taxon>Bacillati</taxon>
        <taxon>Bacillota</taxon>
        <taxon>Clostridia</taxon>
        <taxon>Peptostreptococcales</taxon>
        <taxon>Natronincolaceae</taxon>
        <taxon>Alkaliphilus</taxon>
    </lineage>
</organism>
<evidence type="ECO:0000256" key="3">
    <source>
        <dbReference type="ARBA" id="ARBA00023015"/>
    </source>
</evidence>
<keyword evidence="9" id="KW-1185">Reference proteome</keyword>
<dbReference type="PANTHER" id="PTHR32071">
    <property type="entry name" value="TRANSCRIPTIONAL REGULATORY PROTEIN"/>
    <property type="match status" value="1"/>
</dbReference>
<accession>A0ABS2NU16</accession>
<dbReference type="EMBL" id="JAFBEE010000038">
    <property type="protein sequence ID" value="MBM7616438.1"/>
    <property type="molecule type" value="Genomic_DNA"/>
</dbReference>
<dbReference type="Gene3D" id="1.10.8.60">
    <property type="match status" value="1"/>
</dbReference>
<dbReference type="InterPro" id="IPR027417">
    <property type="entry name" value="P-loop_NTPase"/>
</dbReference>
<feature type="coiled-coil region" evidence="6">
    <location>
        <begin position="562"/>
        <end position="589"/>
    </location>
</feature>
<dbReference type="SUPFAM" id="SSF46689">
    <property type="entry name" value="Homeodomain-like"/>
    <property type="match status" value="1"/>
</dbReference>
<dbReference type="PROSITE" id="PS00688">
    <property type="entry name" value="SIGMA54_INTERACT_3"/>
    <property type="match status" value="1"/>
</dbReference>
<dbReference type="PROSITE" id="PS50045">
    <property type="entry name" value="SIGMA54_INTERACT_4"/>
    <property type="match status" value="1"/>
</dbReference>
<keyword evidence="3" id="KW-0805">Transcription regulation</keyword>
<dbReference type="SMART" id="SM00382">
    <property type="entry name" value="AAA"/>
    <property type="match status" value="1"/>
</dbReference>
<evidence type="ECO:0000313" key="9">
    <source>
        <dbReference type="Proteomes" id="UP001314796"/>
    </source>
</evidence>
<dbReference type="InterPro" id="IPR025943">
    <property type="entry name" value="Sigma_54_int_dom_ATP-bd_2"/>
</dbReference>
<dbReference type="SUPFAM" id="SSF52540">
    <property type="entry name" value="P-loop containing nucleoside triphosphate hydrolases"/>
    <property type="match status" value="1"/>
</dbReference>
<dbReference type="CDD" id="cd00009">
    <property type="entry name" value="AAA"/>
    <property type="match status" value="1"/>
</dbReference>
<gene>
    <name evidence="8" type="ORF">JOC73_003021</name>
</gene>
<feature type="domain" description="Sigma-54 factor interaction" evidence="7">
    <location>
        <begin position="311"/>
        <end position="541"/>
    </location>
</feature>
<evidence type="ECO:0000259" key="7">
    <source>
        <dbReference type="PROSITE" id="PS50045"/>
    </source>
</evidence>
<dbReference type="InterPro" id="IPR009057">
    <property type="entry name" value="Homeodomain-like_sf"/>
</dbReference>
<dbReference type="InterPro" id="IPR025944">
    <property type="entry name" value="Sigma_54_int_dom_CS"/>
</dbReference>
<proteinExistence type="predicted"/>
<evidence type="ECO:0000256" key="4">
    <source>
        <dbReference type="ARBA" id="ARBA00023125"/>
    </source>
</evidence>
<keyword evidence="1" id="KW-0547">Nucleotide-binding</keyword>
<dbReference type="Proteomes" id="UP001314796">
    <property type="component" value="Unassembled WGS sequence"/>
</dbReference>
<evidence type="ECO:0000256" key="2">
    <source>
        <dbReference type="ARBA" id="ARBA00022840"/>
    </source>
</evidence>
<keyword evidence="6" id="KW-0175">Coiled coil</keyword>
<dbReference type="InterPro" id="IPR058031">
    <property type="entry name" value="AAA_lid_NorR"/>
</dbReference>
<dbReference type="InterPro" id="IPR002078">
    <property type="entry name" value="Sigma_54_int"/>
</dbReference>
<evidence type="ECO:0000313" key="8">
    <source>
        <dbReference type="EMBL" id="MBM7616438.1"/>
    </source>
</evidence>
<evidence type="ECO:0000256" key="6">
    <source>
        <dbReference type="SAM" id="Coils"/>
    </source>
</evidence>
<evidence type="ECO:0000256" key="1">
    <source>
        <dbReference type="ARBA" id="ARBA00022741"/>
    </source>
</evidence>
<dbReference type="PROSITE" id="PS00676">
    <property type="entry name" value="SIGMA54_INTERACT_2"/>
    <property type="match status" value="1"/>
</dbReference>
<feature type="coiled-coil region" evidence="6">
    <location>
        <begin position="277"/>
        <end position="304"/>
    </location>
</feature>
<keyword evidence="4" id="KW-0238">DNA-binding</keyword>
<dbReference type="Gene3D" id="1.10.10.60">
    <property type="entry name" value="Homeodomain-like"/>
    <property type="match status" value="1"/>
</dbReference>
<dbReference type="Gene3D" id="3.40.50.300">
    <property type="entry name" value="P-loop containing nucleotide triphosphate hydrolases"/>
    <property type="match status" value="1"/>
</dbReference>
<dbReference type="InterPro" id="IPR025662">
    <property type="entry name" value="Sigma_54_int_dom_ATP-bd_1"/>
</dbReference>
<sequence>MLKDERITKQFTDMMTEGFIYIDTAGKIQIYNHKAKEIFGITSPQGEGHQQGQIKEGDIVIFGDNCLGKDDGGLTPEDLQLIGIDSNEIQLGDAIVGIGVMGDRSVAPIFVNKKPREFKEELSLQTIFLTEKIHVMMDQNKKYISISINGQEFKMQYNVAIGHMVVLDQKSHQVKFYQAKGYTARGESLKNLLLGNTYRAKGKGVEDLNVIGRHIFEIHSNSPNTQEFYEVATGGQISYENQYREINGRATICSLMPVDLDNRRIGAVLKVEDISEIRRIIRERDEALLHLEEVERKLREEENVISLFPEILGESPEINQVKKLAYRASKTNSTVVLLGESGTGKTLLAKAIHDAGRTKHYPFIHVNCGSIPENLLESELFGYEAGAFTGASRGGKKGMFELAQGGTLFLDEIGEISPLIQVKLLQALQNKTFFPVGGSKSITVDVRIIVATNKNLEEEVEQGRFREDLYYRINVFPIWIPPLRQRIQDIYPIVDTTLKKICKRVGLEEKRVSIEALNLLCQHDWPGNVRELENILERAVNLTEGSLIHSSHLAMENQPQTKTIEKETLRSLKEMMMEAEKKAIEETLKIYEGDKQKTMEALNIRKTSFYEKIKKYGL</sequence>
<dbReference type="Pfam" id="PF00158">
    <property type="entry name" value="Sigma54_activat"/>
    <property type="match status" value="1"/>
</dbReference>
<dbReference type="InterPro" id="IPR003593">
    <property type="entry name" value="AAA+_ATPase"/>
</dbReference>
<name>A0ABS2NU16_9FIRM</name>
<evidence type="ECO:0000256" key="5">
    <source>
        <dbReference type="ARBA" id="ARBA00023163"/>
    </source>
</evidence>
<keyword evidence="2" id="KW-0067">ATP-binding</keyword>
<keyword evidence="5" id="KW-0804">Transcription</keyword>
<dbReference type="PANTHER" id="PTHR32071:SF57">
    <property type="entry name" value="C4-DICARBOXYLATE TRANSPORT TRANSCRIPTIONAL REGULATORY PROTEIN DCTD"/>
    <property type="match status" value="1"/>
</dbReference>
<protein>
    <submittedName>
        <fullName evidence="8">Transcriptional regulator with PAS, ATPase and Fis domain</fullName>
    </submittedName>
</protein>
<dbReference type="PROSITE" id="PS00675">
    <property type="entry name" value="SIGMA54_INTERACT_1"/>
    <property type="match status" value="1"/>
</dbReference>
<dbReference type="RefSeq" id="WP_204404643.1">
    <property type="nucleotide sequence ID" value="NZ_JAFBEE010000038.1"/>
</dbReference>
<dbReference type="Pfam" id="PF25601">
    <property type="entry name" value="AAA_lid_14"/>
    <property type="match status" value="1"/>
</dbReference>
<comment type="caution">
    <text evidence="8">The sequence shown here is derived from an EMBL/GenBank/DDBJ whole genome shotgun (WGS) entry which is preliminary data.</text>
</comment>